<sequence>MQDLEVRFKNFDDVPSQIEILDGSTDQEVERSKFEDLFYMEISKAKDIINNGSGSNSSVSSHYESNTHTKFTKRIVLSVISQIYDPLGLIGPVITKAKLILQLLWQSKLNWDQSLSVELELIWSLSVELELIWSRFYKHIQSINELQIPRKLIIDNRVSIDIHVFSDASEKAYGTCLFVRSVDCFKNVCVKLGCSKSRVAPLKVLSLPRLELSAAVLSVQLCLKALMAFNLSFNSITFWCDSTIVLSWIATESSKLKTFVANRVSKIQRFSKLSQWRYVPSHENPADIISRGLNPDEIINYTSWFNGPRWLFLETDCWPITDPKIFKEKDSHETKSTFTSITTNSTELEVGFNDIISNFNHHK</sequence>
<dbReference type="EMBL" id="JASPKY010000209">
    <property type="protein sequence ID" value="KAK9720556.1"/>
    <property type="molecule type" value="Genomic_DNA"/>
</dbReference>
<proteinExistence type="predicted"/>
<reference evidence="1 2" key="1">
    <citation type="journal article" date="2024" name="BMC Genomics">
        <title>De novo assembly and annotation of Popillia japonica's genome with initial clues to its potential as an invasive pest.</title>
        <authorList>
            <person name="Cucini C."/>
            <person name="Boschi S."/>
            <person name="Funari R."/>
            <person name="Cardaioli E."/>
            <person name="Iannotti N."/>
            <person name="Marturano G."/>
            <person name="Paoli F."/>
            <person name="Bruttini M."/>
            <person name="Carapelli A."/>
            <person name="Frati F."/>
            <person name="Nardi F."/>
        </authorList>
    </citation>
    <scope>NUCLEOTIDE SEQUENCE [LARGE SCALE GENOMIC DNA]</scope>
    <source>
        <strain evidence="1">DMR45628</strain>
    </source>
</reference>
<keyword evidence="2" id="KW-1185">Reference proteome</keyword>
<comment type="caution">
    <text evidence="1">The sequence shown here is derived from an EMBL/GenBank/DDBJ whole genome shotgun (WGS) entry which is preliminary data.</text>
</comment>
<organism evidence="1 2">
    <name type="scientific">Popillia japonica</name>
    <name type="common">Japanese beetle</name>
    <dbReference type="NCBI Taxonomy" id="7064"/>
    <lineage>
        <taxon>Eukaryota</taxon>
        <taxon>Metazoa</taxon>
        <taxon>Ecdysozoa</taxon>
        <taxon>Arthropoda</taxon>
        <taxon>Hexapoda</taxon>
        <taxon>Insecta</taxon>
        <taxon>Pterygota</taxon>
        <taxon>Neoptera</taxon>
        <taxon>Endopterygota</taxon>
        <taxon>Coleoptera</taxon>
        <taxon>Polyphaga</taxon>
        <taxon>Scarabaeiformia</taxon>
        <taxon>Scarabaeidae</taxon>
        <taxon>Rutelinae</taxon>
        <taxon>Popillia</taxon>
    </lineage>
</organism>
<evidence type="ECO:0000313" key="2">
    <source>
        <dbReference type="Proteomes" id="UP001458880"/>
    </source>
</evidence>
<accession>A0AAW1KMX7</accession>
<name>A0AAW1KMX7_POPJA</name>
<evidence type="ECO:0000313" key="1">
    <source>
        <dbReference type="EMBL" id="KAK9720556.1"/>
    </source>
</evidence>
<dbReference type="AlphaFoldDB" id="A0AAW1KMX7"/>
<dbReference type="Proteomes" id="UP001458880">
    <property type="component" value="Unassembled WGS sequence"/>
</dbReference>
<gene>
    <name evidence="1" type="ORF">QE152_g21976</name>
</gene>
<dbReference type="PANTHER" id="PTHR47331">
    <property type="entry name" value="PHD-TYPE DOMAIN-CONTAINING PROTEIN"/>
    <property type="match status" value="1"/>
</dbReference>
<protein>
    <submittedName>
        <fullName evidence="1">Pao retrotransposon peptidase</fullName>
    </submittedName>
</protein>
<dbReference type="Pfam" id="PF05380">
    <property type="entry name" value="Peptidase_A17"/>
    <property type="match status" value="1"/>
</dbReference>
<dbReference type="InterPro" id="IPR008042">
    <property type="entry name" value="Retrotrans_Pao"/>
</dbReference>